<dbReference type="KEGG" id="spu:105447144"/>
<sequence length="238" mass="26356">MTTPIPLLVLVFALSLVVTSSTQVEGQIWTPCGIRGGSSLPLGTVSMKHCFVDRSTIVDFNAITDEYPAGLHATIHQLTPNDVNYTRTNESRVKFLCRGLVLMNSFIHELDQVDETSLRFNVTAATALKHRFVVAYNSLNTSLTTMITKCPLLINAPLQLEEMDTQATVSLTTEHSSDSNWKNFLLNGTMELKKLRATRYIGTDPRGLGAGWCDEILCVKGVYANRDDDPVTGEDDWD</sequence>
<dbReference type="InParanoid" id="A0A7M7NVU9"/>
<dbReference type="RefSeq" id="XP_030842273.1">
    <property type="nucleotide sequence ID" value="XM_030986413.1"/>
</dbReference>
<organism evidence="2 3">
    <name type="scientific">Strongylocentrotus purpuratus</name>
    <name type="common">Purple sea urchin</name>
    <dbReference type="NCBI Taxonomy" id="7668"/>
    <lineage>
        <taxon>Eukaryota</taxon>
        <taxon>Metazoa</taxon>
        <taxon>Echinodermata</taxon>
        <taxon>Eleutherozoa</taxon>
        <taxon>Echinozoa</taxon>
        <taxon>Echinoidea</taxon>
        <taxon>Euechinoidea</taxon>
        <taxon>Echinacea</taxon>
        <taxon>Camarodonta</taxon>
        <taxon>Echinidea</taxon>
        <taxon>Strongylocentrotidae</taxon>
        <taxon>Strongylocentrotus</taxon>
    </lineage>
</organism>
<feature type="signal peptide" evidence="1">
    <location>
        <begin position="1"/>
        <end position="21"/>
    </location>
</feature>
<feature type="chain" id="PRO_5029810116" evidence="1">
    <location>
        <begin position="22"/>
        <end position="238"/>
    </location>
</feature>
<dbReference type="OMA" id="CRGLVLM"/>
<protein>
    <submittedName>
        <fullName evidence="2">Uncharacterized protein</fullName>
    </submittedName>
</protein>
<dbReference type="AlphaFoldDB" id="A0A7M7NVU9"/>
<dbReference type="EnsemblMetazoa" id="XM_030986413">
    <property type="protein sequence ID" value="XP_030842273"/>
    <property type="gene ID" value="LOC105447144"/>
</dbReference>
<reference evidence="3" key="1">
    <citation type="submission" date="2015-02" db="EMBL/GenBank/DDBJ databases">
        <title>Genome sequencing for Strongylocentrotus purpuratus.</title>
        <authorList>
            <person name="Murali S."/>
            <person name="Liu Y."/>
            <person name="Vee V."/>
            <person name="English A."/>
            <person name="Wang M."/>
            <person name="Skinner E."/>
            <person name="Han Y."/>
            <person name="Muzny D.M."/>
            <person name="Worley K.C."/>
            <person name="Gibbs R.A."/>
        </authorList>
    </citation>
    <scope>NUCLEOTIDE SEQUENCE</scope>
</reference>
<proteinExistence type="predicted"/>
<accession>A0A7M7NVU9</accession>
<dbReference type="GeneID" id="105447144"/>
<evidence type="ECO:0000313" key="3">
    <source>
        <dbReference type="Proteomes" id="UP000007110"/>
    </source>
</evidence>
<reference evidence="2" key="2">
    <citation type="submission" date="2021-01" db="UniProtKB">
        <authorList>
            <consortium name="EnsemblMetazoa"/>
        </authorList>
    </citation>
    <scope>IDENTIFICATION</scope>
</reference>
<dbReference type="Proteomes" id="UP000007110">
    <property type="component" value="Unassembled WGS sequence"/>
</dbReference>
<keyword evidence="1" id="KW-0732">Signal</keyword>
<keyword evidence="3" id="KW-1185">Reference proteome</keyword>
<evidence type="ECO:0000313" key="2">
    <source>
        <dbReference type="EnsemblMetazoa" id="XP_030842273"/>
    </source>
</evidence>
<evidence type="ECO:0000256" key="1">
    <source>
        <dbReference type="SAM" id="SignalP"/>
    </source>
</evidence>
<name>A0A7M7NVU9_STRPU</name>
<dbReference type="OrthoDB" id="10441678at2759"/>